<reference evidence="4" key="1">
    <citation type="submission" date="2023-06" db="EMBL/GenBank/DDBJ databases">
        <title>Genome-scale phylogeny and comparative genomics of the fungal order Sordariales.</title>
        <authorList>
            <consortium name="Lawrence Berkeley National Laboratory"/>
            <person name="Hensen N."/>
            <person name="Bonometti L."/>
            <person name="Westerberg I."/>
            <person name="Brannstrom I.O."/>
            <person name="Guillou S."/>
            <person name="Cros-Aarteil S."/>
            <person name="Calhoun S."/>
            <person name="Haridas S."/>
            <person name="Kuo A."/>
            <person name="Mondo S."/>
            <person name="Pangilinan J."/>
            <person name="Riley R."/>
            <person name="LaButti K."/>
            <person name="Andreopoulos B."/>
            <person name="Lipzen A."/>
            <person name="Chen C."/>
            <person name="Yanf M."/>
            <person name="Daum C."/>
            <person name="Ng V."/>
            <person name="Clum A."/>
            <person name="Steindorff A."/>
            <person name="Ohm R."/>
            <person name="Martin F."/>
            <person name="Silar P."/>
            <person name="Natvig D."/>
            <person name="Lalanne C."/>
            <person name="Gautier V."/>
            <person name="Ament-velasquez S.L."/>
            <person name="Kruys A."/>
            <person name="Hutchinson M.I."/>
            <person name="Powell A.J."/>
            <person name="Barry K."/>
            <person name="Miller A.N."/>
            <person name="Grigoriev I.V."/>
            <person name="Debuchy R."/>
            <person name="Gladieux P."/>
            <person name="Thoren M.H."/>
            <person name="Johannesson H."/>
        </authorList>
    </citation>
    <scope>NUCLEOTIDE SEQUENCE</scope>
    <source>
        <strain evidence="4">SMH3391-2</strain>
    </source>
</reference>
<evidence type="ECO:0000259" key="2">
    <source>
        <dbReference type="Pfam" id="PF04419"/>
    </source>
</evidence>
<organism evidence="4 5">
    <name type="scientific">Bombardia bombarda</name>
    <dbReference type="NCBI Taxonomy" id="252184"/>
    <lineage>
        <taxon>Eukaryota</taxon>
        <taxon>Fungi</taxon>
        <taxon>Dikarya</taxon>
        <taxon>Ascomycota</taxon>
        <taxon>Pezizomycotina</taxon>
        <taxon>Sordariomycetes</taxon>
        <taxon>Sordariomycetidae</taxon>
        <taxon>Sordariales</taxon>
        <taxon>Lasiosphaeriaceae</taxon>
        <taxon>Bombardia</taxon>
    </lineage>
</organism>
<protein>
    <submittedName>
        <fullName evidence="4">At2g23090 like protein</fullName>
    </submittedName>
</protein>
<evidence type="ECO:0000313" key="5">
    <source>
        <dbReference type="Proteomes" id="UP001174934"/>
    </source>
</evidence>
<dbReference type="Proteomes" id="UP001174934">
    <property type="component" value="Unassembled WGS sequence"/>
</dbReference>
<dbReference type="PANTHER" id="PTHR33788:SF1">
    <property type="entry name" value="ZINC-BINDING PROTEIN"/>
    <property type="match status" value="1"/>
</dbReference>
<evidence type="ECO:0000259" key="3">
    <source>
        <dbReference type="Pfam" id="PF12907"/>
    </source>
</evidence>
<feature type="domain" description="At2g23090-like zinc-binding" evidence="3">
    <location>
        <begin position="39"/>
        <end position="74"/>
    </location>
</feature>
<feature type="region of interest" description="Disordered" evidence="1">
    <location>
        <begin position="1"/>
        <end position="30"/>
    </location>
</feature>
<dbReference type="EMBL" id="JAULSR010000005">
    <property type="protein sequence ID" value="KAK0617996.1"/>
    <property type="molecule type" value="Genomic_DNA"/>
</dbReference>
<feature type="domain" description="Small EDRK-rich factor-like N-terminal" evidence="2">
    <location>
        <begin position="3"/>
        <end position="36"/>
    </location>
</feature>
<feature type="region of interest" description="Disordered" evidence="1">
    <location>
        <begin position="60"/>
        <end position="81"/>
    </location>
</feature>
<dbReference type="Pfam" id="PF04419">
    <property type="entry name" value="SERF-like_N"/>
    <property type="match status" value="1"/>
</dbReference>
<dbReference type="InterPro" id="IPR007513">
    <property type="entry name" value="SERF-like_N"/>
</dbReference>
<dbReference type="SUPFAM" id="SSF118359">
    <property type="entry name" value="Expressed protein At2g23090/F21P24.15"/>
    <property type="match status" value="1"/>
</dbReference>
<dbReference type="InterPro" id="IPR039713">
    <property type="entry name" value="At2g23090-like"/>
</dbReference>
<evidence type="ECO:0000313" key="4">
    <source>
        <dbReference type="EMBL" id="KAK0617996.1"/>
    </source>
</evidence>
<dbReference type="PANTHER" id="PTHR33788">
    <property type="entry name" value="OS07G0114300 PROTEIN"/>
    <property type="match status" value="1"/>
</dbReference>
<dbReference type="InterPro" id="IPR039438">
    <property type="entry name" value="At2g23090-like_Znf"/>
</dbReference>
<dbReference type="Gene3D" id="4.10.1050.10">
    <property type="entry name" value="At2g23090-like"/>
    <property type="match status" value="1"/>
</dbReference>
<dbReference type="InterPro" id="IPR026939">
    <property type="entry name" value="ZNF706/At2g23090_sf"/>
</dbReference>
<accession>A0AA39WM80</accession>
<comment type="caution">
    <text evidence="4">The sequence shown here is derived from an EMBL/GenBank/DDBJ whole genome shotgun (WGS) entry which is preliminary data.</text>
</comment>
<dbReference type="Pfam" id="PF12907">
    <property type="entry name" value="zf-met2"/>
    <property type="match status" value="1"/>
</dbReference>
<dbReference type="AlphaFoldDB" id="A0AA39WM80"/>
<name>A0AA39WM80_9PEZI</name>
<keyword evidence="5" id="KW-1185">Reference proteome</keyword>
<sequence>MGGGNGAKAAQKRERNLKNAAGGAQKSQLKTNQAAMDIQCQICKATFLKTTREKALTEHATNKHTKTLPECFPTFQGDAPK</sequence>
<evidence type="ECO:0000256" key="1">
    <source>
        <dbReference type="SAM" id="MobiDB-lite"/>
    </source>
</evidence>
<proteinExistence type="predicted"/>
<gene>
    <name evidence="4" type="ORF">B0T17DRAFT_618635</name>
</gene>